<feature type="domain" description="HNH nuclease" evidence="1">
    <location>
        <begin position="215"/>
        <end position="263"/>
    </location>
</feature>
<dbReference type="AlphaFoldDB" id="A0A5D3GE62"/>
<evidence type="ECO:0000313" key="3">
    <source>
        <dbReference type="EMBL" id="TYK58450.1"/>
    </source>
</evidence>
<reference evidence="3 4" key="2">
    <citation type="submission" date="2019-08" db="EMBL/GenBank/DDBJ databases">
        <authorList>
            <person name="Brilhante M."/>
            <person name="Perreten V."/>
        </authorList>
    </citation>
    <scope>NUCLEOTIDE SEQUENCE [LARGE SCALE GENOMIC DNA]</scope>
    <source>
        <strain evidence="3 4">MCP106</strain>
    </source>
</reference>
<dbReference type="Proteomes" id="UP000324029">
    <property type="component" value="Unassembled WGS sequence"/>
</dbReference>
<dbReference type="InterPro" id="IPR003615">
    <property type="entry name" value="HNH_nuc"/>
</dbReference>
<comment type="caution">
    <text evidence="3">The sequence shown here is derived from an EMBL/GenBank/DDBJ whole genome shotgun (WGS) entry which is preliminary data.</text>
</comment>
<reference evidence="3 4" key="1">
    <citation type="submission" date="2019-08" db="EMBL/GenBank/DDBJ databases">
        <title>Subclass B2 metallo-beta lactamase from Pseudomonas synxantha.</title>
        <authorList>
            <person name="Poirel L."/>
            <person name="Palmieri M."/>
            <person name="Masseron A."/>
            <person name="Perreten V."/>
            <person name="Nordman P."/>
        </authorList>
    </citation>
    <scope>NUCLEOTIDE SEQUENCE [LARGE SCALE GENOMIC DNA]</scope>
    <source>
        <strain evidence="3 4">MCP106</strain>
    </source>
</reference>
<dbReference type="InterPro" id="IPR046894">
    <property type="entry name" value="MTaX1"/>
</dbReference>
<sequence>MNTRVDKFHAAIHALGHLVIGPAEARTGWPGFCVIQLHNNSRLVALHVSTITGHSRRDYELRFQNPAGGALVSDDYQRASPVLLGLDDPENPRIFVAVDGRSRVNRGSRFSILFHQRIIAEARNKGWAEYVASNGEKVYAFVPSLFPAFLSLLDDTNDIGAQEVAEIAEASGVLDAPNDAYSQALAASRAYRAVTVLARKAGSGRQIRSAYGHRCAMCGLGSNLLQGAHIFPVEAPGSTDDVWNGLSLCYNHHRAFDLHLIWVDPNSYEIRLHPSLHQDAFVSDGGRRFVEGTWLRLGLPIFQHHYPLPQMFTARYDYFEDDYSWV</sequence>
<gene>
    <name evidence="3" type="ORF">FXO26_10610</name>
</gene>
<dbReference type="Pfam" id="PF20296">
    <property type="entry name" value="MTaX1"/>
    <property type="match status" value="1"/>
</dbReference>
<protein>
    <submittedName>
        <fullName evidence="3">Uncharacterized protein</fullName>
    </submittedName>
</protein>
<proteinExistence type="predicted"/>
<evidence type="ECO:0000313" key="4">
    <source>
        <dbReference type="Proteomes" id="UP000324029"/>
    </source>
</evidence>
<organism evidence="3 4">
    <name type="scientific">Pseudomonas synxantha</name>
    <dbReference type="NCBI Taxonomy" id="47883"/>
    <lineage>
        <taxon>Bacteria</taxon>
        <taxon>Pseudomonadati</taxon>
        <taxon>Pseudomonadota</taxon>
        <taxon>Gammaproteobacteria</taxon>
        <taxon>Pseudomonadales</taxon>
        <taxon>Pseudomonadaceae</taxon>
        <taxon>Pseudomonas</taxon>
    </lineage>
</organism>
<dbReference type="Pfam" id="PF13391">
    <property type="entry name" value="HNH_2"/>
    <property type="match status" value="1"/>
</dbReference>
<name>A0A5D3GE62_9PSED</name>
<accession>A0A5D3GE62</accession>
<evidence type="ECO:0000259" key="2">
    <source>
        <dbReference type="Pfam" id="PF20296"/>
    </source>
</evidence>
<feature type="domain" description="Methylase-associated X1" evidence="2">
    <location>
        <begin position="46"/>
        <end position="150"/>
    </location>
</feature>
<evidence type="ECO:0000259" key="1">
    <source>
        <dbReference type="Pfam" id="PF13391"/>
    </source>
</evidence>
<dbReference type="EMBL" id="VSRO01000004">
    <property type="protein sequence ID" value="TYK58450.1"/>
    <property type="molecule type" value="Genomic_DNA"/>
</dbReference>